<dbReference type="Proteomes" id="UP000575083">
    <property type="component" value="Unassembled WGS sequence"/>
</dbReference>
<accession>A0A7X0UDB8</accession>
<keyword evidence="1" id="KW-1133">Transmembrane helix</keyword>
<feature type="transmembrane region" description="Helical" evidence="1">
    <location>
        <begin position="161"/>
        <end position="178"/>
    </location>
</feature>
<feature type="domain" description="DUF4401" evidence="2">
    <location>
        <begin position="51"/>
        <end position="389"/>
    </location>
</feature>
<keyword evidence="1" id="KW-0812">Transmembrane</keyword>
<dbReference type="InterPro" id="IPR025513">
    <property type="entry name" value="DUF4401"/>
</dbReference>
<dbReference type="RefSeq" id="WP_184866232.1">
    <property type="nucleotide sequence ID" value="NZ_JACHLK010000036.1"/>
</dbReference>
<sequence>MSSDHSLDAPGTAAVKPTALDTIVQGAVAQGVLPAHATAGDARKATGPARPWPVVLLTALGAWLAALPLLALFAVLFGEWIVDGAGAYFVGAAVLAGATAALRKADLPIFLEQLAFPALLTGALLLGFALGRDMGAQPAAAVMLAVALGVAVLVPLPWLRTLLGAGAAVLFAVVLWPGSEGRWALSPLVPWSMVHAVLAVWVGLLLWQRQALGRGDLGNRVAVLLEPLACGWLLALLWGLCGLSGQTFLMGGVFGAGIGGEILREAGQEVGLRTHALQRMVQAASVLLALGAAGLAQHAWPALRQPRAAVVALVLALLCWFSPLLGGALLALAVTGMTRRWGQATAAALACAWIMGGFYYQLAWPLATKAMVLVGCGALLGVLAWSALRTPRSGVPASVATRHWGHRLGPWLLALSALATVAVANIAIADKEHTIANGQKVYVPLAPVDPRSLMQGDYMRLRFTLPPMPELDRRDAGVEGLLGSRPYAVGRLDARGVVAWERVERYDAPMAPGEFRIQLTPKNGDWTLVTDGWYFAEGDAERWEQARFGEFRVQPDGKALLVGMADDQLAPIGR</sequence>
<dbReference type="EMBL" id="JACHLK010000036">
    <property type="protein sequence ID" value="MBB6564317.1"/>
    <property type="molecule type" value="Genomic_DNA"/>
</dbReference>
<feature type="transmembrane region" description="Helical" evidence="1">
    <location>
        <begin position="136"/>
        <end position="154"/>
    </location>
</feature>
<feature type="transmembrane region" description="Helical" evidence="1">
    <location>
        <begin position="284"/>
        <end position="303"/>
    </location>
</feature>
<keyword evidence="1" id="KW-0472">Membrane</keyword>
<dbReference type="AlphaFoldDB" id="A0A7X0UDB8"/>
<feature type="transmembrane region" description="Helical" evidence="1">
    <location>
        <begin position="219"/>
        <end position="240"/>
    </location>
</feature>
<feature type="transmembrane region" description="Helical" evidence="1">
    <location>
        <begin position="309"/>
        <end position="334"/>
    </location>
</feature>
<feature type="transmembrane region" description="Helical" evidence="1">
    <location>
        <begin position="54"/>
        <end position="78"/>
    </location>
</feature>
<evidence type="ECO:0000313" key="4">
    <source>
        <dbReference type="Proteomes" id="UP000575083"/>
    </source>
</evidence>
<feature type="transmembrane region" description="Helical" evidence="1">
    <location>
        <begin position="408"/>
        <end position="428"/>
    </location>
</feature>
<feature type="transmembrane region" description="Helical" evidence="1">
    <location>
        <begin position="84"/>
        <end position="102"/>
    </location>
</feature>
<reference evidence="3 4" key="1">
    <citation type="submission" date="2020-08" db="EMBL/GenBank/DDBJ databases">
        <title>Functional genomics of gut bacteria from endangered species of beetles.</title>
        <authorList>
            <person name="Carlos-Shanley C."/>
        </authorList>
    </citation>
    <scope>NUCLEOTIDE SEQUENCE [LARGE SCALE GENOMIC DNA]</scope>
    <source>
        <strain evidence="3 4">S00198</strain>
    </source>
</reference>
<protein>
    <submittedName>
        <fullName evidence="3">Putative membrane-anchored protein</fullName>
    </submittedName>
</protein>
<dbReference type="Pfam" id="PF14345">
    <property type="entry name" value="GDYXXLXY"/>
    <property type="match status" value="1"/>
</dbReference>
<proteinExistence type="predicted"/>
<feature type="transmembrane region" description="Helical" evidence="1">
    <location>
        <begin position="370"/>
        <end position="388"/>
    </location>
</feature>
<evidence type="ECO:0000259" key="2">
    <source>
        <dbReference type="Pfam" id="PF14351"/>
    </source>
</evidence>
<organism evidence="3 4">
    <name type="scientific">Acidovorax soli</name>
    <dbReference type="NCBI Taxonomy" id="592050"/>
    <lineage>
        <taxon>Bacteria</taxon>
        <taxon>Pseudomonadati</taxon>
        <taxon>Pseudomonadota</taxon>
        <taxon>Betaproteobacteria</taxon>
        <taxon>Burkholderiales</taxon>
        <taxon>Comamonadaceae</taxon>
        <taxon>Acidovorax</taxon>
    </lineage>
</organism>
<evidence type="ECO:0000256" key="1">
    <source>
        <dbReference type="SAM" id="Phobius"/>
    </source>
</evidence>
<name>A0A7X0UDB8_9BURK</name>
<keyword evidence="4" id="KW-1185">Reference proteome</keyword>
<evidence type="ECO:0000313" key="3">
    <source>
        <dbReference type="EMBL" id="MBB6564317.1"/>
    </source>
</evidence>
<dbReference type="Pfam" id="PF14351">
    <property type="entry name" value="DUF4401"/>
    <property type="match status" value="1"/>
</dbReference>
<dbReference type="InterPro" id="IPR025833">
    <property type="entry name" value="GDYXXLXY"/>
</dbReference>
<gene>
    <name evidence="3" type="ORF">HNP48_007044</name>
</gene>
<comment type="caution">
    <text evidence="3">The sequence shown here is derived from an EMBL/GenBank/DDBJ whole genome shotgun (WGS) entry which is preliminary data.</text>
</comment>
<feature type="transmembrane region" description="Helical" evidence="1">
    <location>
        <begin position="184"/>
        <end position="207"/>
    </location>
</feature>
<feature type="transmembrane region" description="Helical" evidence="1">
    <location>
        <begin position="114"/>
        <end position="130"/>
    </location>
</feature>
<feature type="transmembrane region" description="Helical" evidence="1">
    <location>
        <begin position="346"/>
        <end position="364"/>
    </location>
</feature>